<sequence>MKEPATGGAGNCHKALSFSKDFRSIQHKLPLKLKEKEAKTWKRGGDGSERVQSNSNPSDDMVKQSSKACTIRIVYRPRTAAGHIQVSSAIGSQELEIPGKSNISDDLALSDTKEDSAEIAVILLCKYMRKLHIY</sequence>
<name>A0AAN9SL71_PSOTE</name>
<comment type="caution">
    <text evidence="2">The sequence shown here is derived from an EMBL/GenBank/DDBJ whole genome shotgun (WGS) entry which is preliminary data.</text>
</comment>
<organism evidence="2 3">
    <name type="scientific">Psophocarpus tetragonolobus</name>
    <name type="common">Winged bean</name>
    <name type="synonym">Dolichos tetragonolobus</name>
    <dbReference type="NCBI Taxonomy" id="3891"/>
    <lineage>
        <taxon>Eukaryota</taxon>
        <taxon>Viridiplantae</taxon>
        <taxon>Streptophyta</taxon>
        <taxon>Embryophyta</taxon>
        <taxon>Tracheophyta</taxon>
        <taxon>Spermatophyta</taxon>
        <taxon>Magnoliopsida</taxon>
        <taxon>eudicotyledons</taxon>
        <taxon>Gunneridae</taxon>
        <taxon>Pentapetalae</taxon>
        <taxon>rosids</taxon>
        <taxon>fabids</taxon>
        <taxon>Fabales</taxon>
        <taxon>Fabaceae</taxon>
        <taxon>Papilionoideae</taxon>
        <taxon>50 kb inversion clade</taxon>
        <taxon>NPAAA clade</taxon>
        <taxon>indigoferoid/millettioid clade</taxon>
        <taxon>Phaseoleae</taxon>
        <taxon>Psophocarpus</taxon>
    </lineage>
</organism>
<feature type="compositionally biased region" description="Polar residues" evidence="1">
    <location>
        <begin position="50"/>
        <end position="64"/>
    </location>
</feature>
<reference evidence="2 3" key="1">
    <citation type="submission" date="2024-01" db="EMBL/GenBank/DDBJ databases">
        <title>The genomes of 5 underutilized Papilionoideae crops provide insights into root nodulation and disease resistanc.</title>
        <authorList>
            <person name="Jiang F."/>
        </authorList>
    </citation>
    <scope>NUCLEOTIDE SEQUENCE [LARGE SCALE GENOMIC DNA]</scope>
    <source>
        <strain evidence="2">DUOXIRENSHENG_FW03</strain>
        <tissue evidence="2">Leaves</tissue>
    </source>
</reference>
<accession>A0AAN9SL71</accession>
<evidence type="ECO:0000313" key="2">
    <source>
        <dbReference type="EMBL" id="KAK7399927.1"/>
    </source>
</evidence>
<dbReference type="Proteomes" id="UP001386955">
    <property type="component" value="Unassembled WGS sequence"/>
</dbReference>
<proteinExistence type="predicted"/>
<dbReference type="EMBL" id="JAYMYS010000003">
    <property type="protein sequence ID" value="KAK7399927.1"/>
    <property type="molecule type" value="Genomic_DNA"/>
</dbReference>
<protein>
    <submittedName>
        <fullName evidence="2">Uncharacterized protein</fullName>
    </submittedName>
</protein>
<evidence type="ECO:0000313" key="3">
    <source>
        <dbReference type="Proteomes" id="UP001386955"/>
    </source>
</evidence>
<keyword evidence="3" id="KW-1185">Reference proteome</keyword>
<feature type="region of interest" description="Disordered" evidence="1">
    <location>
        <begin position="36"/>
        <end position="64"/>
    </location>
</feature>
<gene>
    <name evidence="2" type="ORF">VNO78_11124</name>
</gene>
<dbReference type="AlphaFoldDB" id="A0AAN9SL71"/>
<evidence type="ECO:0000256" key="1">
    <source>
        <dbReference type="SAM" id="MobiDB-lite"/>
    </source>
</evidence>
<feature type="compositionally biased region" description="Basic and acidic residues" evidence="1">
    <location>
        <begin position="36"/>
        <end position="49"/>
    </location>
</feature>